<dbReference type="InterPro" id="IPR036390">
    <property type="entry name" value="WH_DNA-bd_sf"/>
</dbReference>
<dbReference type="CDD" id="cd00090">
    <property type="entry name" value="HTH_ARSR"/>
    <property type="match status" value="1"/>
</dbReference>
<dbReference type="AlphaFoldDB" id="A0A370LCU7"/>
<evidence type="ECO:0000313" key="2">
    <source>
        <dbReference type="EMBL" id="RDJ29797.1"/>
    </source>
</evidence>
<dbReference type="PANTHER" id="PTHR18964:SF149">
    <property type="entry name" value="BIFUNCTIONAL UDP-N-ACETYLGLUCOSAMINE 2-EPIMERASE_N-ACETYLMANNOSAMINE KINASE"/>
    <property type="match status" value="1"/>
</dbReference>
<dbReference type="RefSeq" id="WP_114827909.1">
    <property type="nucleotide sequence ID" value="NZ_QQTO01000019.1"/>
</dbReference>
<comment type="caution">
    <text evidence="2">The sequence shown here is derived from an EMBL/GenBank/DDBJ whole genome shotgun (WGS) entry which is preliminary data.</text>
</comment>
<dbReference type="Proteomes" id="UP000255207">
    <property type="component" value="Unassembled WGS sequence"/>
</dbReference>
<dbReference type="SUPFAM" id="SSF53067">
    <property type="entry name" value="Actin-like ATPase domain"/>
    <property type="match status" value="1"/>
</dbReference>
<dbReference type="InterPro" id="IPR000600">
    <property type="entry name" value="ROK"/>
</dbReference>
<evidence type="ECO:0000256" key="1">
    <source>
        <dbReference type="ARBA" id="ARBA00006479"/>
    </source>
</evidence>
<dbReference type="InterPro" id="IPR036388">
    <property type="entry name" value="WH-like_DNA-bd_sf"/>
</dbReference>
<dbReference type="OrthoDB" id="37575at2"/>
<dbReference type="EMBL" id="QQTP01000001">
    <property type="protein sequence ID" value="RDJ29797.1"/>
    <property type="molecule type" value="Genomic_DNA"/>
</dbReference>
<keyword evidence="3" id="KW-1185">Reference proteome</keyword>
<name>A0A370LCU7_9HYPH</name>
<dbReference type="Pfam" id="PF00480">
    <property type="entry name" value="ROK"/>
    <property type="match status" value="1"/>
</dbReference>
<sequence length="403" mass="41778">MASDIASTTIARQASTRLVIERVLREGPVSRAEIARGTGLSKQTISDVMRELERDGWVREEGQVQGAVGRSAVTYAIRPDAAFVLGIDLGGTKLHLALADLHGQIAAEVVEPTTREGGSAVVEQIGRLADILIERAGIARSRLRGGVMGSPGIIDPATGAIVIAPNIPGLDSLDVRGALRTRLGVEVAIENDVNLAAIGEHWRGGSKGANTFAFIALGTGIGMGIFADGRMVRGARGAAGEIAYLPLGGDPYDARGLRLGTLETAIGSAAISERYAALGGSEKRTVREIFDRLGQEDEAARVTVDEVARVLATAVLAVHSVIDPEIVVMGGSIGVRPELTERIAVHLAHCMPQPARIEVSALGSRATLIGAIGSAIDLVHRALFGVGTGASLLALPSFADVAA</sequence>
<reference evidence="3" key="1">
    <citation type="submission" date="2018-07" db="EMBL/GenBank/DDBJ databases">
        <authorList>
            <person name="Safronova V.I."/>
            <person name="Chirak E.R."/>
            <person name="Sazanova A.L."/>
        </authorList>
    </citation>
    <scope>NUCLEOTIDE SEQUENCE [LARGE SCALE GENOMIC DNA]</scope>
    <source>
        <strain evidence="3">RCAM04685</strain>
    </source>
</reference>
<comment type="similarity">
    <text evidence="1">Belongs to the ROK (NagC/XylR) family.</text>
</comment>
<accession>A0A370LCU7</accession>
<dbReference type="Gene3D" id="1.10.10.10">
    <property type="entry name" value="Winged helix-like DNA-binding domain superfamily/Winged helix DNA-binding domain"/>
    <property type="match status" value="1"/>
</dbReference>
<gene>
    <name evidence="2" type="ORF">DWE98_04520</name>
</gene>
<dbReference type="GO" id="GO:0003700">
    <property type="term" value="F:DNA-binding transcription factor activity"/>
    <property type="evidence" value="ECO:0007669"/>
    <property type="project" value="InterPro"/>
</dbReference>
<evidence type="ECO:0000313" key="3">
    <source>
        <dbReference type="Proteomes" id="UP000255207"/>
    </source>
</evidence>
<dbReference type="PANTHER" id="PTHR18964">
    <property type="entry name" value="ROK (REPRESSOR, ORF, KINASE) FAMILY"/>
    <property type="match status" value="1"/>
</dbReference>
<proteinExistence type="inferred from homology"/>
<dbReference type="SUPFAM" id="SSF46785">
    <property type="entry name" value="Winged helix' DNA-binding domain"/>
    <property type="match status" value="1"/>
</dbReference>
<dbReference type="InterPro" id="IPR011991">
    <property type="entry name" value="ArsR-like_HTH"/>
</dbReference>
<protein>
    <submittedName>
        <fullName evidence="2">ROK family transcriptional regulator</fullName>
    </submittedName>
</protein>
<dbReference type="Pfam" id="PF13412">
    <property type="entry name" value="HTH_24"/>
    <property type="match status" value="1"/>
</dbReference>
<dbReference type="InterPro" id="IPR043129">
    <property type="entry name" value="ATPase_NBD"/>
</dbReference>
<organism evidence="2 3">
    <name type="scientific">Bosea caraganae</name>
    <dbReference type="NCBI Taxonomy" id="2763117"/>
    <lineage>
        <taxon>Bacteria</taxon>
        <taxon>Pseudomonadati</taxon>
        <taxon>Pseudomonadota</taxon>
        <taxon>Alphaproteobacteria</taxon>
        <taxon>Hyphomicrobiales</taxon>
        <taxon>Boseaceae</taxon>
        <taxon>Bosea</taxon>
    </lineage>
</organism>
<dbReference type="Gene3D" id="3.30.420.40">
    <property type="match status" value="2"/>
</dbReference>